<feature type="transmembrane region" description="Helical" evidence="1">
    <location>
        <begin position="275"/>
        <end position="294"/>
    </location>
</feature>
<evidence type="ECO:0008006" key="4">
    <source>
        <dbReference type="Google" id="ProtNLM"/>
    </source>
</evidence>
<dbReference type="Proteomes" id="UP001432027">
    <property type="component" value="Unassembled WGS sequence"/>
</dbReference>
<evidence type="ECO:0000313" key="2">
    <source>
        <dbReference type="EMBL" id="GMS94516.1"/>
    </source>
</evidence>
<protein>
    <recommendedName>
        <fullName evidence="4">G protein-coupled receptor</fullName>
    </recommendedName>
</protein>
<name>A0AAV5TJP3_9BILA</name>
<organism evidence="2 3">
    <name type="scientific">Pristionchus entomophagus</name>
    <dbReference type="NCBI Taxonomy" id="358040"/>
    <lineage>
        <taxon>Eukaryota</taxon>
        <taxon>Metazoa</taxon>
        <taxon>Ecdysozoa</taxon>
        <taxon>Nematoda</taxon>
        <taxon>Chromadorea</taxon>
        <taxon>Rhabditida</taxon>
        <taxon>Rhabditina</taxon>
        <taxon>Diplogasteromorpha</taxon>
        <taxon>Diplogasteroidea</taxon>
        <taxon>Neodiplogasteridae</taxon>
        <taxon>Pristionchus</taxon>
    </lineage>
</organism>
<evidence type="ECO:0000313" key="3">
    <source>
        <dbReference type="Proteomes" id="UP001432027"/>
    </source>
</evidence>
<keyword evidence="3" id="KW-1185">Reference proteome</keyword>
<feature type="transmembrane region" description="Helical" evidence="1">
    <location>
        <begin position="118"/>
        <end position="136"/>
    </location>
</feature>
<accession>A0AAV5TJP3</accession>
<feature type="transmembrane region" description="Helical" evidence="1">
    <location>
        <begin position="6"/>
        <end position="24"/>
    </location>
</feature>
<dbReference type="PANTHER" id="PTHR47521">
    <property type="entry name" value="SERPENTINE RECEPTOR, CLASS E (EPSILON)-RELATED"/>
    <property type="match status" value="1"/>
</dbReference>
<keyword evidence="1" id="KW-1133">Transmembrane helix</keyword>
<feature type="transmembrane region" description="Helical" evidence="1">
    <location>
        <begin position="36"/>
        <end position="56"/>
    </location>
</feature>
<feature type="non-terminal residue" evidence="2">
    <location>
        <position position="1"/>
    </location>
</feature>
<dbReference type="InterPro" id="IPR052860">
    <property type="entry name" value="NRL-GPCR1"/>
</dbReference>
<comment type="caution">
    <text evidence="2">The sequence shown here is derived from an EMBL/GenBank/DDBJ whole genome shotgun (WGS) entry which is preliminary data.</text>
</comment>
<dbReference type="PANTHER" id="PTHR47521:SF18">
    <property type="entry name" value="G PROTEIN-COUPLED RECEPTOR-RELATED"/>
    <property type="match status" value="1"/>
</dbReference>
<feature type="transmembrane region" description="Helical" evidence="1">
    <location>
        <begin position="201"/>
        <end position="221"/>
    </location>
</feature>
<keyword evidence="1" id="KW-0472">Membrane</keyword>
<keyword evidence="1" id="KW-0812">Transmembrane</keyword>
<dbReference type="AlphaFoldDB" id="A0AAV5TJP3"/>
<gene>
    <name evidence="2" type="ORF">PENTCL1PPCAC_16691</name>
</gene>
<feature type="transmembrane region" description="Helical" evidence="1">
    <location>
        <begin position="246"/>
        <end position="263"/>
    </location>
</feature>
<proteinExistence type="predicted"/>
<sequence length="333" mass="37603">LIPLLQLILNVFSTCAALLLLRIIQATQLHPNCKYLLTFWCTGYLSLFLAHGGISYLNVTSVLPPTRKIGPPLRSFLIDISVSSQFTCALLEIAIASERLMSAVRPLRYYNSGKSCSILYPATGLVLSISAIFGYLTEVSSNHFLDAALILIIDISTLTVNSISVKYCKKRFEMLHGKASLNARYQVREAQEVASSMMRSYIVCFVFKNFFNGFVLLGCAYTDEQHYCNGLIESFPMAYHNMEAEYTGGLSGTSCFLLCWLMWNHPRLRRKLDLIISTVMFVYIQVFICIVFHFQGLANLMPISNKSTTEVICLTLKNTESDVYFEALRKTWT</sequence>
<dbReference type="EMBL" id="BTSX01000004">
    <property type="protein sequence ID" value="GMS94516.1"/>
    <property type="molecule type" value="Genomic_DNA"/>
</dbReference>
<evidence type="ECO:0000256" key="1">
    <source>
        <dbReference type="SAM" id="Phobius"/>
    </source>
</evidence>
<reference evidence="2" key="1">
    <citation type="submission" date="2023-10" db="EMBL/GenBank/DDBJ databases">
        <title>Genome assembly of Pristionchus species.</title>
        <authorList>
            <person name="Yoshida K."/>
            <person name="Sommer R.J."/>
        </authorList>
    </citation>
    <scope>NUCLEOTIDE SEQUENCE</scope>
    <source>
        <strain evidence="2">RS0144</strain>
    </source>
</reference>
<feature type="transmembrane region" description="Helical" evidence="1">
    <location>
        <begin position="148"/>
        <end position="168"/>
    </location>
</feature>